<keyword evidence="4" id="KW-1185">Reference proteome</keyword>
<evidence type="ECO:0000256" key="1">
    <source>
        <dbReference type="SAM" id="MobiDB-lite"/>
    </source>
</evidence>
<evidence type="ECO:0000313" key="3">
    <source>
        <dbReference type="EMBL" id="MCT2042763.1"/>
    </source>
</evidence>
<protein>
    <submittedName>
        <fullName evidence="3">Uncharacterized protein</fullName>
    </submittedName>
</protein>
<feature type="compositionally biased region" description="Basic residues" evidence="1">
    <location>
        <begin position="7"/>
        <end position="16"/>
    </location>
</feature>
<feature type="transmembrane region" description="Helical" evidence="2">
    <location>
        <begin position="79"/>
        <end position="106"/>
    </location>
</feature>
<feature type="region of interest" description="Disordered" evidence="1">
    <location>
        <begin position="1"/>
        <end position="26"/>
    </location>
</feature>
<keyword evidence="2" id="KW-1133">Transmembrane helix</keyword>
<keyword evidence="2" id="KW-0472">Membrane</keyword>
<evidence type="ECO:0000313" key="4">
    <source>
        <dbReference type="Proteomes" id="UP001525379"/>
    </source>
</evidence>
<comment type="caution">
    <text evidence="3">The sequence shown here is derived from an EMBL/GenBank/DDBJ whole genome shotgun (WGS) entry which is preliminary data.</text>
</comment>
<keyword evidence="2" id="KW-0812">Transmembrane</keyword>
<evidence type="ECO:0000256" key="2">
    <source>
        <dbReference type="SAM" id="Phobius"/>
    </source>
</evidence>
<proteinExistence type="predicted"/>
<organism evidence="3 4">
    <name type="scientific">Pseudoclavibacter albus</name>
    <dbReference type="NCBI Taxonomy" id="272241"/>
    <lineage>
        <taxon>Bacteria</taxon>
        <taxon>Bacillati</taxon>
        <taxon>Actinomycetota</taxon>
        <taxon>Actinomycetes</taxon>
        <taxon>Micrococcales</taxon>
        <taxon>Microbacteriaceae</taxon>
        <taxon>Pseudoclavibacter</taxon>
    </lineage>
</organism>
<accession>A0ABT2HWS6</accession>
<name>A0ABT2HWS6_9MICO</name>
<dbReference type="RefSeq" id="WP_260104180.1">
    <property type="nucleotide sequence ID" value="NZ_JALXSQ010000016.1"/>
</dbReference>
<gene>
    <name evidence="3" type="ORF">M3D15_05370</name>
</gene>
<feature type="transmembrane region" description="Helical" evidence="2">
    <location>
        <begin position="159"/>
        <end position="179"/>
    </location>
</feature>
<feature type="transmembrane region" description="Helical" evidence="2">
    <location>
        <begin position="38"/>
        <end position="59"/>
    </location>
</feature>
<reference evidence="3 4" key="1">
    <citation type="submission" date="2022-04" db="EMBL/GenBank/DDBJ databases">
        <title>Human microbiome associated bacterial genomes.</title>
        <authorList>
            <person name="Sandstrom S."/>
            <person name="Salamzade R."/>
            <person name="Kalan L.R."/>
        </authorList>
    </citation>
    <scope>NUCLEOTIDE SEQUENCE [LARGE SCALE GENOMIC DNA]</scope>
    <source>
        <strain evidence="4">p3-SID1799</strain>
    </source>
</reference>
<dbReference type="EMBL" id="JALXSQ010000016">
    <property type="protein sequence ID" value="MCT2042763.1"/>
    <property type="molecule type" value="Genomic_DNA"/>
</dbReference>
<dbReference type="Proteomes" id="UP001525379">
    <property type="component" value="Unassembled WGS sequence"/>
</dbReference>
<sequence>MRETSRGRKLPSKQRGGRQASAGAGSQEFTHDAKRLRVFIAAAILSSIMLTVYVIWGCILIDAHGAETARTGQGTNGPIAGMLVVFVLPIVHGIVHGLVVATLAIIPGISWRALGKGLSIALLGPALVTALVAIVGSWFSVYLEAPGELNGQPVWPAMWSVLLGEFIGAVLVGVPGILIRLNAKNGTSVLPVEADETDLDELFNSR</sequence>
<feature type="compositionally biased region" description="Low complexity" evidence="1">
    <location>
        <begin position="17"/>
        <end position="26"/>
    </location>
</feature>
<feature type="transmembrane region" description="Helical" evidence="2">
    <location>
        <begin position="118"/>
        <end position="139"/>
    </location>
</feature>